<gene>
    <name evidence="2" type="ORF">PAECIP111802_03282</name>
</gene>
<organism evidence="2 3">
    <name type="scientific">Paenibacillus allorhizosphaerae</name>
    <dbReference type="NCBI Taxonomy" id="2849866"/>
    <lineage>
        <taxon>Bacteria</taxon>
        <taxon>Bacillati</taxon>
        <taxon>Bacillota</taxon>
        <taxon>Bacilli</taxon>
        <taxon>Bacillales</taxon>
        <taxon>Paenibacillaceae</taxon>
        <taxon>Paenibacillus</taxon>
    </lineage>
</organism>
<comment type="caution">
    <text evidence="2">The sequence shown here is derived from an EMBL/GenBank/DDBJ whole genome shotgun (WGS) entry which is preliminary data.</text>
</comment>
<dbReference type="Proteomes" id="UP000730618">
    <property type="component" value="Unassembled WGS sequence"/>
</dbReference>
<protein>
    <submittedName>
        <fullName evidence="2">Uncharacterized protein</fullName>
    </submittedName>
</protein>
<keyword evidence="3" id="KW-1185">Reference proteome</keyword>
<proteinExistence type="predicted"/>
<evidence type="ECO:0000313" key="2">
    <source>
        <dbReference type="EMBL" id="CAG7644486.1"/>
    </source>
</evidence>
<feature type="compositionally biased region" description="Polar residues" evidence="1">
    <location>
        <begin position="1"/>
        <end position="19"/>
    </location>
</feature>
<evidence type="ECO:0000313" key="3">
    <source>
        <dbReference type="Proteomes" id="UP000730618"/>
    </source>
</evidence>
<accession>A0ABM8VIS9</accession>
<sequence>MGENAMNRNQNDLTGQKNTDGYKPVAVPKAFRVIQGNAENGNQEAAVFSERQIDAYCIPRVIYDGGTIHVPRERHE</sequence>
<name>A0ABM8VIS9_9BACL</name>
<dbReference type="RefSeq" id="WP_218099592.1">
    <property type="nucleotide sequence ID" value="NZ_CAJVCE010000008.1"/>
</dbReference>
<evidence type="ECO:0000256" key="1">
    <source>
        <dbReference type="SAM" id="MobiDB-lite"/>
    </source>
</evidence>
<reference evidence="2 3" key="1">
    <citation type="submission" date="2021-06" db="EMBL/GenBank/DDBJ databases">
        <authorList>
            <person name="Criscuolo A."/>
        </authorList>
    </citation>
    <scope>NUCLEOTIDE SEQUENCE [LARGE SCALE GENOMIC DNA]</scope>
    <source>
        <strain evidence="3">CIP 111802</strain>
    </source>
</reference>
<dbReference type="EMBL" id="CAJVCE010000008">
    <property type="protein sequence ID" value="CAG7644486.1"/>
    <property type="molecule type" value="Genomic_DNA"/>
</dbReference>
<feature type="region of interest" description="Disordered" evidence="1">
    <location>
        <begin position="1"/>
        <end position="23"/>
    </location>
</feature>